<dbReference type="Proteomes" id="UP000829447">
    <property type="component" value="Linkage Group LG5"/>
</dbReference>
<proteinExistence type="predicted"/>
<dbReference type="EMBL" id="CM040458">
    <property type="protein sequence ID" value="MCI4378246.1"/>
    <property type="molecule type" value="Genomic_DNA"/>
</dbReference>
<sequence>MPVGWTWQAPSPASFLNQLPSTALYAQPRCSHYWVNCARMRRSSCSVGFSFLGSRSVPVVRSPGLCPQALGGDPCKSSSLLHVKGELEMEDAMPVSVLQDVSVTSLACLLSGKGACKGEDKPNPKGGSWELSDWCQQDGGRLDSSNYVSPW</sequence>
<keyword evidence="2" id="KW-1185">Reference proteome</keyword>
<comment type="caution">
    <text evidence="1">The sequence shown here is derived from an EMBL/GenBank/DDBJ whole genome shotgun (WGS) entry which is preliminary data.</text>
</comment>
<name>A0ACC5WHT3_PANGG</name>
<accession>A0ACC5WHT3</accession>
<protein>
    <submittedName>
        <fullName evidence="1">Uncharacterized protein</fullName>
    </submittedName>
</protein>
<organism evidence="1 2">
    <name type="scientific">Pangasianodon gigas</name>
    <name type="common">Mekong giant catfish</name>
    <name type="synonym">Pangasius gigas</name>
    <dbReference type="NCBI Taxonomy" id="30993"/>
    <lineage>
        <taxon>Eukaryota</taxon>
        <taxon>Metazoa</taxon>
        <taxon>Chordata</taxon>
        <taxon>Craniata</taxon>
        <taxon>Vertebrata</taxon>
        <taxon>Euteleostomi</taxon>
        <taxon>Actinopterygii</taxon>
        <taxon>Neopterygii</taxon>
        <taxon>Teleostei</taxon>
        <taxon>Ostariophysi</taxon>
        <taxon>Siluriformes</taxon>
        <taxon>Pangasiidae</taxon>
        <taxon>Pangasianodon</taxon>
    </lineage>
</organism>
<reference evidence="1 2" key="1">
    <citation type="journal article" date="2022" name="bioRxiv">
        <title>An ancient truncated duplication of the anti-Mullerian hormone receptor type 2 gene is a potential conserved master sex determinant in the Pangasiidae catfish family.</title>
        <authorList>
            <person name="Wen M."/>
            <person name="Pan Q."/>
            <person name="Jouanno E."/>
            <person name="Montfort J."/>
            <person name="Zahm M."/>
            <person name="Cabau C."/>
            <person name="Klopp C."/>
            <person name="Iampietro C."/>
            <person name="Roques C."/>
            <person name="Bouchez O."/>
            <person name="Castinel A."/>
            <person name="Donnadieu C."/>
            <person name="Parrinello H."/>
            <person name="Poncet C."/>
            <person name="Belmonte E."/>
            <person name="Gautier V."/>
            <person name="Avarre J.-C."/>
            <person name="Dugue R."/>
            <person name="Gustiano R."/>
            <person name="Ha T.T.T."/>
            <person name="Campet M."/>
            <person name="Sriphairoj K."/>
            <person name="Ribolli J."/>
            <person name="de Almeida F.L."/>
            <person name="Desvignes T."/>
            <person name="Postlethwait J.H."/>
            <person name="Bucao C.F."/>
            <person name="Robinson-Rechavi M."/>
            <person name="Bobe J."/>
            <person name="Herpin A."/>
            <person name="Guiguen Y."/>
        </authorList>
    </citation>
    <scope>NUCLEOTIDE SEQUENCE [LARGE SCALE GENOMIC DNA]</scope>
    <source>
        <strain evidence="1">YG-Dec2019</strain>
    </source>
</reference>
<evidence type="ECO:0000313" key="2">
    <source>
        <dbReference type="Proteomes" id="UP000829447"/>
    </source>
</evidence>
<evidence type="ECO:0000313" key="1">
    <source>
        <dbReference type="EMBL" id="MCI4378246.1"/>
    </source>
</evidence>
<gene>
    <name evidence="1" type="ORF">PGIGA_G00213710</name>
</gene>